<dbReference type="AlphaFoldDB" id="A0A0C3SC99"/>
<dbReference type="OrthoDB" id="2770090at2759"/>
<keyword evidence="2" id="KW-1185">Reference proteome</keyword>
<gene>
    <name evidence="1" type="ORF">PHLGIDRAFT_34848</name>
</gene>
<dbReference type="HOGENOM" id="CLU_120113_0_0_1"/>
<protein>
    <submittedName>
        <fullName evidence="1">Uncharacterized protein</fullName>
    </submittedName>
</protein>
<proteinExistence type="predicted"/>
<name>A0A0C3SC99_PHLG1</name>
<dbReference type="Proteomes" id="UP000053257">
    <property type="component" value="Unassembled WGS sequence"/>
</dbReference>
<accession>A0A0C3SC99</accession>
<dbReference type="EMBL" id="KN840476">
    <property type="protein sequence ID" value="KIP08650.1"/>
    <property type="molecule type" value="Genomic_DNA"/>
</dbReference>
<reference evidence="1 2" key="1">
    <citation type="journal article" date="2014" name="PLoS Genet.">
        <title>Analysis of the Phlebiopsis gigantea genome, transcriptome and secretome provides insight into its pioneer colonization strategies of wood.</title>
        <authorList>
            <person name="Hori C."/>
            <person name="Ishida T."/>
            <person name="Igarashi K."/>
            <person name="Samejima M."/>
            <person name="Suzuki H."/>
            <person name="Master E."/>
            <person name="Ferreira P."/>
            <person name="Ruiz-Duenas F.J."/>
            <person name="Held B."/>
            <person name="Canessa P."/>
            <person name="Larrondo L.F."/>
            <person name="Schmoll M."/>
            <person name="Druzhinina I.S."/>
            <person name="Kubicek C.P."/>
            <person name="Gaskell J.A."/>
            <person name="Kersten P."/>
            <person name="St John F."/>
            <person name="Glasner J."/>
            <person name="Sabat G."/>
            <person name="Splinter BonDurant S."/>
            <person name="Syed K."/>
            <person name="Yadav J."/>
            <person name="Mgbeahuruike A.C."/>
            <person name="Kovalchuk A."/>
            <person name="Asiegbu F.O."/>
            <person name="Lackner G."/>
            <person name="Hoffmeister D."/>
            <person name="Rencoret J."/>
            <person name="Gutierrez A."/>
            <person name="Sun H."/>
            <person name="Lindquist E."/>
            <person name="Barry K."/>
            <person name="Riley R."/>
            <person name="Grigoriev I.V."/>
            <person name="Henrissat B."/>
            <person name="Kues U."/>
            <person name="Berka R.M."/>
            <person name="Martinez A.T."/>
            <person name="Covert S.F."/>
            <person name="Blanchette R.A."/>
            <person name="Cullen D."/>
        </authorList>
    </citation>
    <scope>NUCLEOTIDE SEQUENCE [LARGE SCALE GENOMIC DNA]</scope>
    <source>
        <strain evidence="1 2">11061_1 CR5-6</strain>
    </source>
</reference>
<organism evidence="1 2">
    <name type="scientific">Phlebiopsis gigantea (strain 11061_1 CR5-6)</name>
    <name type="common">White-rot fungus</name>
    <name type="synonym">Peniophora gigantea</name>
    <dbReference type="NCBI Taxonomy" id="745531"/>
    <lineage>
        <taxon>Eukaryota</taxon>
        <taxon>Fungi</taxon>
        <taxon>Dikarya</taxon>
        <taxon>Basidiomycota</taxon>
        <taxon>Agaricomycotina</taxon>
        <taxon>Agaricomycetes</taxon>
        <taxon>Polyporales</taxon>
        <taxon>Phanerochaetaceae</taxon>
        <taxon>Phlebiopsis</taxon>
    </lineage>
</organism>
<sequence length="190" mass="21714">MSHVVGPVPGEFKSVYRLFLRTISRAAGPDRHLFISLRRLWRPVFRAAGRNVMKLDDAARQSEHEHLRRWLGTWDQRVDNTMSFLKNAAMSHGLPLTVLRTLPVIERGARTTNTVGLGRFKWHPQLPEDDKAYKIPTVRPNTKIHGAQAAAQAKKELVDMVFNPVGEVIKLAEGRHNLSLGRMIRRRYVP</sequence>
<evidence type="ECO:0000313" key="2">
    <source>
        <dbReference type="Proteomes" id="UP000053257"/>
    </source>
</evidence>
<evidence type="ECO:0000313" key="1">
    <source>
        <dbReference type="EMBL" id="KIP08650.1"/>
    </source>
</evidence>